<organism evidence="6 7">
    <name type="scientific">Drosophila suzukii</name>
    <name type="common">Spotted-wing drosophila fruit fly</name>
    <dbReference type="NCBI Taxonomy" id="28584"/>
    <lineage>
        <taxon>Eukaryota</taxon>
        <taxon>Metazoa</taxon>
        <taxon>Ecdysozoa</taxon>
        <taxon>Arthropoda</taxon>
        <taxon>Hexapoda</taxon>
        <taxon>Insecta</taxon>
        <taxon>Pterygota</taxon>
        <taxon>Neoptera</taxon>
        <taxon>Endopterygota</taxon>
        <taxon>Diptera</taxon>
        <taxon>Brachycera</taxon>
        <taxon>Muscomorpha</taxon>
        <taxon>Ephydroidea</taxon>
        <taxon>Drosophilidae</taxon>
        <taxon>Drosophila</taxon>
        <taxon>Sophophora</taxon>
    </lineage>
</organism>
<evidence type="ECO:0000313" key="7">
    <source>
        <dbReference type="RefSeq" id="XP_070851789.1"/>
    </source>
</evidence>
<feature type="signal peptide" evidence="4">
    <location>
        <begin position="1"/>
        <end position="17"/>
    </location>
</feature>
<dbReference type="InterPro" id="IPR036505">
    <property type="entry name" value="Amidase/PGRP_sf"/>
</dbReference>
<keyword evidence="6" id="KW-1185">Reference proteome</keyword>
<accession>A0ABM4TP95</accession>
<sequence>MKLQLGLVLFGFTLAMGQIVPRGSWCPVPISPRLPRLVGPVRLIIIHHTVTASCFNPQQCLLALRQIRADHLRRKFRDIGYNFLIGGDGRIYEGLGFGIRDEHAPNYNSQSIGIAFIGNFQSKWTTSSTNAASCPYPHPNWCPAPPGSAQLYSCGTLSDQSHSLPGKTPPRRAQEVAPLAAETLGFQRNPKDIIEYFKNIQHFKWRKDPNFFP</sequence>
<dbReference type="InterPro" id="IPR015510">
    <property type="entry name" value="PGRP"/>
</dbReference>
<dbReference type="CDD" id="cd06583">
    <property type="entry name" value="PGRP"/>
    <property type="match status" value="1"/>
</dbReference>
<dbReference type="InterPro" id="IPR002502">
    <property type="entry name" value="Amidase_domain"/>
</dbReference>
<reference evidence="7" key="1">
    <citation type="submission" date="2025-08" db="UniProtKB">
        <authorList>
            <consortium name="RefSeq"/>
        </authorList>
    </citation>
    <scope>IDENTIFICATION</scope>
</reference>
<feature type="chain" id="PRO_5047395023" evidence="4">
    <location>
        <begin position="18"/>
        <end position="213"/>
    </location>
</feature>
<evidence type="ECO:0000256" key="2">
    <source>
        <dbReference type="ARBA" id="ARBA00022588"/>
    </source>
</evidence>
<dbReference type="Proteomes" id="UP001652628">
    <property type="component" value="Chromosome 3"/>
</dbReference>
<evidence type="ECO:0000259" key="5">
    <source>
        <dbReference type="SMART" id="SM00701"/>
    </source>
</evidence>
<keyword evidence="3" id="KW-0391">Immunity</keyword>
<feature type="domain" description="Peptidoglycan recognition protein family" evidence="5">
    <location>
        <begin position="17"/>
        <end position="175"/>
    </location>
</feature>
<dbReference type="SMART" id="SM00701">
    <property type="entry name" value="PGRP"/>
    <property type="match status" value="1"/>
</dbReference>
<dbReference type="InterPro" id="IPR006619">
    <property type="entry name" value="PGRP_domain_met/bac"/>
</dbReference>
<evidence type="ECO:0000256" key="3">
    <source>
        <dbReference type="ARBA" id="ARBA00022859"/>
    </source>
</evidence>
<gene>
    <name evidence="7" type="primary">PGRP-SB2</name>
</gene>
<keyword evidence="2" id="KW-0399">Innate immunity</keyword>
<dbReference type="RefSeq" id="XP_070851789.1">
    <property type="nucleotide sequence ID" value="XM_070995688.1"/>
</dbReference>
<comment type="similarity">
    <text evidence="1">Belongs to the N-acetylmuramoyl-L-alanine amidase 2 family.</text>
</comment>
<dbReference type="PANTHER" id="PTHR11022:SF75">
    <property type="entry name" value="PEPTIDOGLYCAN-RECOGNITION PROTEIN SB1-RELATED"/>
    <property type="match status" value="1"/>
</dbReference>
<evidence type="ECO:0000256" key="4">
    <source>
        <dbReference type="SAM" id="SignalP"/>
    </source>
</evidence>
<name>A0ABM4TP95_DROSZ</name>
<evidence type="ECO:0000313" key="6">
    <source>
        <dbReference type="Proteomes" id="UP001652628"/>
    </source>
</evidence>
<dbReference type="PANTHER" id="PTHR11022">
    <property type="entry name" value="PEPTIDOGLYCAN RECOGNITION PROTEIN"/>
    <property type="match status" value="1"/>
</dbReference>
<keyword evidence="4" id="KW-0732">Signal</keyword>
<proteinExistence type="inferred from homology"/>
<dbReference type="Pfam" id="PF01510">
    <property type="entry name" value="Amidase_2"/>
    <property type="match status" value="1"/>
</dbReference>
<evidence type="ECO:0000256" key="1">
    <source>
        <dbReference type="ARBA" id="ARBA00007553"/>
    </source>
</evidence>
<dbReference type="SUPFAM" id="SSF55846">
    <property type="entry name" value="N-acetylmuramoyl-L-alanine amidase-like"/>
    <property type="match status" value="1"/>
</dbReference>
<dbReference type="Gene3D" id="3.40.80.10">
    <property type="entry name" value="Peptidoglycan recognition protein-like"/>
    <property type="match status" value="1"/>
</dbReference>
<protein>
    <submittedName>
        <fullName evidence="7">Peptidoglycan-recognition protein SB2 isoform X2</fullName>
    </submittedName>
</protein>
<dbReference type="GeneID" id="108006676"/>